<comment type="caution">
    <text evidence="3">The sequence shown here is derived from an EMBL/GenBank/DDBJ whole genome shotgun (WGS) entry which is preliminary data.</text>
</comment>
<protein>
    <recommendedName>
        <fullName evidence="2">Extensin-like C-terminal domain-containing protein</fullName>
    </recommendedName>
</protein>
<keyword evidence="4" id="KW-1185">Reference proteome</keyword>
<feature type="chain" id="PRO_5013222463" description="Extensin-like C-terminal domain-containing protein" evidence="1">
    <location>
        <begin position="22"/>
        <end position="292"/>
    </location>
</feature>
<evidence type="ECO:0000259" key="2">
    <source>
        <dbReference type="Pfam" id="PF06904"/>
    </source>
</evidence>
<feature type="signal peptide" evidence="1">
    <location>
        <begin position="1"/>
        <end position="21"/>
    </location>
</feature>
<organism evidence="3 4">
    <name type="scientific">Planktotalea frisia</name>
    <dbReference type="NCBI Taxonomy" id="696762"/>
    <lineage>
        <taxon>Bacteria</taxon>
        <taxon>Pseudomonadati</taxon>
        <taxon>Pseudomonadota</taxon>
        <taxon>Alphaproteobacteria</taxon>
        <taxon>Rhodobacterales</taxon>
        <taxon>Paracoccaceae</taxon>
        <taxon>Planktotalea</taxon>
    </lineage>
</organism>
<reference evidence="3 4" key="1">
    <citation type="submission" date="2016-10" db="EMBL/GenBank/DDBJ databases">
        <title>Genome sequence of Planktotalea frisia SH6-1.</title>
        <authorList>
            <person name="Poehlein A."/>
            <person name="Bakenhus I."/>
            <person name="Voget S."/>
            <person name="Brinkhoff T."/>
            <person name="Simon M."/>
        </authorList>
    </citation>
    <scope>NUCLEOTIDE SEQUENCE [LARGE SCALE GENOMIC DNA]</scope>
    <source>
        <strain evidence="3 4">SH6-1</strain>
    </source>
</reference>
<dbReference type="STRING" id="696762.PFRI_05660"/>
<keyword evidence="1" id="KW-0732">Signal</keyword>
<evidence type="ECO:0000256" key="1">
    <source>
        <dbReference type="SAM" id="SignalP"/>
    </source>
</evidence>
<name>A0A1L9P104_9RHOB</name>
<dbReference type="AlphaFoldDB" id="A0A1L9P104"/>
<feature type="domain" description="Extensin-like C-terminal" evidence="2">
    <location>
        <begin position="141"/>
        <end position="291"/>
    </location>
</feature>
<gene>
    <name evidence="3" type="ORF">PFRI_05660</name>
</gene>
<evidence type="ECO:0000313" key="3">
    <source>
        <dbReference type="EMBL" id="OJI95230.1"/>
    </source>
</evidence>
<evidence type="ECO:0000313" key="4">
    <source>
        <dbReference type="Proteomes" id="UP000184514"/>
    </source>
</evidence>
<proteinExistence type="predicted"/>
<dbReference type="Proteomes" id="UP000184514">
    <property type="component" value="Unassembled WGS sequence"/>
</dbReference>
<accession>A0A1L9P104</accession>
<sequence length="292" mass="30918">MKHVIAAILLGCLAMPAAAIAPDASMRPLARGQEPSPVLLRPKLRPEVKAVLAAEAALPHRPKLRPMSEQEKAMGDGAQIMLASAAVGLQQSLHPVTRPKGLAEKVMGQRRQAKRALVKGSVCGDPAIQGDVVGAVPGRIRGCGVQNAVKVRSVSGVALSQSSVMDCGTAKALKTWIDKGVKPALGNRGGGVKSSRVAAHYACRTRNNKKGAKISEHGKGRAIDISGIKLKNEEVITVLKGWRSGKNGPALKRMHKAACGPFGTVLGPNADRYHQDHFHFDTARYRSGSYCM</sequence>
<dbReference type="OrthoDB" id="9809788at2"/>
<dbReference type="Pfam" id="PF06904">
    <property type="entry name" value="Extensin-like_C"/>
    <property type="match status" value="1"/>
</dbReference>
<dbReference type="RefSeq" id="WP_072629245.1">
    <property type="nucleotide sequence ID" value="NZ_MLCB01000045.1"/>
</dbReference>
<dbReference type="EMBL" id="MLCB01000045">
    <property type="protein sequence ID" value="OJI95230.1"/>
    <property type="molecule type" value="Genomic_DNA"/>
</dbReference>
<dbReference type="InterPro" id="IPR009683">
    <property type="entry name" value="Extensin-like_C"/>
</dbReference>